<comment type="caution">
    <text evidence="1">The sequence shown here is derived from an EMBL/GenBank/DDBJ whole genome shotgun (WGS) entry which is preliminary data.</text>
</comment>
<dbReference type="InterPro" id="IPR032466">
    <property type="entry name" value="Metal_Hydrolase"/>
</dbReference>
<dbReference type="PROSITE" id="PS51365">
    <property type="entry name" value="RENAL_DIPEPTIDASE_2"/>
    <property type="match status" value="1"/>
</dbReference>
<dbReference type="Gene3D" id="3.20.20.140">
    <property type="entry name" value="Metal-dependent hydrolases"/>
    <property type="match status" value="1"/>
</dbReference>
<evidence type="ECO:0000313" key="2">
    <source>
        <dbReference type="Proteomes" id="UP000070529"/>
    </source>
</evidence>
<dbReference type="PANTHER" id="PTHR10443">
    <property type="entry name" value="MICROSOMAL DIPEPTIDASE"/>
    <property type="match status" value="1"/>
</dbReference>
<dbReference type="OrthoDB" id="9804920at2"/>
<evidence type="ECO:0000313" key="1">
    <source>
        <dbReference type="EMBL" id="KXF82919.1"/>
    </source>
</evidence>
<dbReference type="SUPFAM" id="SSF51556">
    <property type="entry name" value="Metallo-dependent hydrolases"/>
    <property type="match status" value="1"/>
</dbReference>
<organism evidence="1 2">
    <name type="scientific">Enterovibrio coralii</name>
    <dbReference type="NCBI Taxonomy" id="294935"/>
    <lineage>
        <taxon>Bacteria</taxon>
        <taxon>Pseudomonadati</taxon>
        <taxon>Pseudomonadota</taxon>
        <taxon>Gammaproteobacteria</taxon>
        <taxon>Vibrionales</taxon>
        <taxon>Vibrionaceae</taxon>
        <taxon>Enterovibrio</taxon>
    </lineage>
</organism>
<dbReference type="Pfam" id="PF01244">
    <property type="entry name" value="Peptidase_M19"/>
    <property type="match status" value="1"/>
</dbReference>
<dbReference type="RefSeq" id="WP_067410019.1">
    <property type="nucleotide sequence ID" value="NZ_LNTY01000006.1"/>
</dbReference>
<dbReference type="GO" id="GO:0070573">
    <property type="term" value="F:metallodipeptidase activity"/>
    <property type="evidence" value="ECO:0007669"/>
    <property type="project" value="InterPro"/>
</dbReference>
<dbReference type="GO" id="GO:0006508">
    <property type="term" value="P:proteolysis"/>
    <property type="evidence" value="ECO:0007669"/>
    <property type="project" value="InterPro"/>
</dbReference>
<dbReference type="Proteomes" id="UP000070529">
    <property type="component" value="Unassembled WGS sequence"/>
</dbReference>
<proteinExistence type="predicted"/>
<gene>
    <name evidence="1" type="ORF">ATN88_03920</name>
</gene>
<dbReference type="AlphaFoldDB" id="A0A135IBV7"/>
<dbReference type="STRING" id="294935.ATN88_03920"/>
<dbReference type="EMBL" id="LNTY01000006">
    <property type="protein sequence ID" value="KXF82919.1"/>
    <property type="molecule type" value="Genomic_DNA"/>
</dbReference>
<reference evidence="1 2" key="1">
    <citation type="submission" date="2015-11" db="EMBL/GenBank/DDBJ databases">
        <title>Genomic Taxonomy of the Vibrionaceae.</title>
        <authorList>
            <person name="Gomez-Gil B."/>
            <person name="Enciso-Ibarra J."/>
        </authorList>
    </citation>
    <scope>NUCLEOTIDE SEQUENCE [LARGE SCALE GENOMIC DNA]</scope>
    <source>
        <strain evidence="1 2">CAIM 912</strain>
    </source>
</reference>
<dbReference type="InterPro" id="IPR008257">
    <property type="entry name" value="Pept_M19"/>
</dbReference>
<accession>A0A135IBV7</accession>
<dbReference type="PANTHER" id="PTHR10443:SF12">
    <property type="entry name" value="DIPEPTIDASE"/>
    <property type="match status" value="1"/>
</dbReference>
<sequence length="333" mass="37113">MYQDEIIIDGLQYCHWDRAYFESLKASGVTAVHATLVYHENARETLTRFAEWNRLFELNHDLIMPVMSMADVRNAKALGKVGVFFGAQNCSPLDDEIGLVEVMRKQGLLIMQLTYNNQSLLATGCYEQEDSGVTRFGKQVIEEMNRVGMIIDMSHSAERSTLEAIDLSSRPICISHANPSRTHNALRNKSDEVIRALTERGGLLGFSLYPFHLPDGSKCTLEAFCQMVAETANAYGVEHLAIGSDLCLNQPQSVLEWMRNGRWSKSKDYGEGSASNSGWPAALPWFPDASGLKNIYKGLRDIGFSETEAAGVLGRNWLRFLEAGLEPAYTQTS</sequence>
<keyword evidence="2" id="KW-1185">Reference proteome</keyword>
<protein>
    <submittedName>
        <fullName evidence="1">Peptidase M19</fullName>
    </submittedName>
</protein>
<name>A0A135IBV7_9GAMM</name>